<dbReference type="OrthoDB" id="10678873at2759"/>
<keyword evidence="2" id="KW-1185">Reference proteome</keyword>
<dbReference type="AlphaFoldDB" id="A0A6A6DRN4"/>
<proteinExistence type="predicted"/>
<dbReference type="EMBL" id="ML994655">
    <property type="protein sequence ID" value="KAF2180948.1"/>
    <property type="molecule type" value="Genomic_DNA"/>
</dbReference>
<dbReference type="Proteomes" id="UP000800200">
    <property type="component" value="Unassembled WGS sequence"/>
</dbReference>
<evidence type="ECO:0000313" key="2">
    <source>
        <dbReference type="Proteomes" id="UP000800200"/>
    </source>
</evidence>
<protein>
    <submittedName>
        <fullName evidence="1">Uncharacterized protein</fullName>
    </submittedName>
</protein>
<sequence>MTWGPSPYNGGLLRSPLSCDCFLSVRINPEIHDITVMELIRRGADPSVLPPLHISQPLPSSRPAINPYQLLVILQATSPIPYITRFCLHGASIILTCAFMDSQPDFIPPPLRNPRAESPCLMRNHPIADLILFVHGIGAGAKDTGTESRYDRYASASLIHSMGTPFILLGWWGWINAHPRISRPVSIEKAEQVRDWLLAMLLTTEPYTVSRLQEIAHADPYSDLASIDTLNALARAEFELSRCRRSPFSLPMRRFFVFGTGNRMRCRMKRRALALGAQMDALRDTPKREDGHLVYFWESRSQGDLDMIYEAGIAAANWNDREDNVIWSDEEDYDWVVQDEEADD</sequence>
<organism evidence="1 2">
    <name type="scientific">Zopfia rhizophila CBS 207.26</name>
    <dbReference type="NCBI Taxonomy" id="1314779"/>
    <lineage>
        <taxon>Eukaryota</taxon>
        <taxon>Fungi</taxon>
        <taxon>Dikarya</taxon>
        <taxon>Ascomycota</taxon>
        <taxon>Pezizomycotina</taxon>
        <taxon>Dothideomycetes</taxon>
        <taxon>Dothideomycetes incertae sedis</taxon>
        <taxon>Zopfiaceae</taxon>
        <taxon>Zopfia</taxon>
    </lineage>
</organism>
<accession>A0A6A6DRN4</accession>
<name>A0A6A6DRN4_9PEZI</name>
<gene>
    <name evidence="1" type="ORF">K469DRAFT_793465</name>
</gene>
<reference evidence="1" key="1">
    <citation type="journal article" date="2020" name="Stud. Mycol.">
        <title>101 Dothideomycetes genomes: a test case for predicting lifestyles and emergence of pathogens.</title>
        <authorList>
            <person name="Haridas S."/>
            <person name="Albert R."/>
            <person name="Binder M."/>
            <person name="Bloem J."/>
            <person name="Labutti K."/>
            <person name="Salamov A."/>
            <person name="Andreopoulos B."/>
            <person name="Baker S."/>
            <person name="Barry K."/>
            <person name="Bills G."/>
            <person name="Bluhm B."/>
            <person name="Cannon C."/>
            <person name="Castanera R."/>
            <person name="Culley D."/>
            <person name="Daum C."/>
            <person name="Ezra D."/>
            <person name="Gonzalez J."/>
            <person name="Henrissat B."/>
            <person name="Kuo A."/>
            <person name="Liang C."/>
            <person name="Lipzen A."/>
            <person name="Lutzoni F."/>
            <person name="Magnuson J."/>
            <person name="Mondo S."/>
            <person name="Nolan M."/>
            <person name="Ohm R."/>
            <person name="Pangilinan J."/>
            <person name="Park H.-J."/>
            <person name="Ramirez L."/>
            <person name="Alfaro M."/>
            <person name="Sun H."/>
            <person name="Tritt A."/>
            <person name="Yoshinaga Y."/>
            <person name="Zwiers L.-H."/>
            <person name="Turgeon B."/>
            <person name="Goodwin S."/>
            <person name="Spatafora J."/>
            <person name="Crous P."/>
            <person name="Grigoriev I."/>
        </authorList>
    </citation>
    <scope>NUCLEOTIDE SEQUENCE</scope>
    <source>
        <strain evidence="1">CBS 207.26</strain>
    </source>
</reference>
<evidence type="ECO:0000313" key="1">
    <source>
        <dbReference type="EMBL" id="KAF2180948.1"/>
    </source>
</evidence>